<accession>A0A1B2E964</accession>
<reference evidence="2" key="1">
    <citation type="submission" date="2016-08" db="EMBL/GenBank/DDBJ databases">
        <title>Complete Genome Seqeunce of Paenibacillus sp. nov. IHBB 9852 from high altitute lake of Indian trans-Himalayas.</title>
        <authorList>
            <person name="Kiran S."/>
            <person name="Swarnkar M.K."/>
            <person name="Rana A."/>
            <person name="Tewari R."/>
            <person name="Gulati A."/>
        </authorList>
    </citation>
    <scope>NUCLEOTIDE SEQUENCE [LARGE SCALE GENOMIC DNA]</scope>
    <source>
        <strain evidence="2">IHBB 9852</strain>
    </source>
</reference>
<organism evidence="2">
    <name type="scientific">Paenibacillus ihbetae</name>
    <dbReference type="NCBI Taxonomy" id="1870820"/>
    <lineage>
        <taxon>Bacteria</taxon>
        <taxon>Bacillati</taxon>
        <taxon>Bacillota</taxon>
        <taxon>Bacilli</taxon>
        <taxon>Bacillales</taxon>
        <taxon>Paenibacillaceae</taxon>
        <taxon>Paenibacillus</taxon>
    </lineage>
</organism>
<sequence>MGNNFKRFTKVLLTGVLTASLATACGSGGKPAAEEQSKQQTAVNPTGFPIVEEPIKLTFFAGKAASAPADWNSLPVWKEYAKQTNIEVDFQLTPAESLAEKRNLVLSGGDYPDAFHTARLSANDLMNYGGQGIFIPLNDLIEQYAPNFKKLLEEHPEVKKGLTMPDGNIYSFPTFYDPNFKSVLIGTKLWYNQAFLDALGMKEPETTDEYYEYLKAVKTQDPNKNGKADEIPYAGSGIGSLLDELKGAWGLGNRGNIHGRVDMDPQSGKLRFIPADPRYKEVLEYLNKLYKEGLMVPDIMTIEGPQVNALMDEGLVGSAETNSPHAIGGVTIEHFVGAPTLKGPYGDQIFSRARSPLIDVGAFVITDKNQHPEATVRWIDHFYSEEGSKLFFMGVKDVSYKENPDGSIEYTEEALKEQSKFVSWAGGFYPAMLTDKTFKGGEATEQSIAAAAKVEGQWPEEVWPQFTYTQEELTQFTPLHTDINKYVDEMTAKFVVGDVPFSEWDQYVSTIEKMGLSQYLEIYTAAYDRYKAE</sequence>
<protein>
    <submittedName>
        <fullName evidence="2">ABC transporter substrate-binding protein</fullName>
    </submittedName>
</protein>
<proteinExistence type="predicted"/>
<dbReference type="PANTHER" id="PTHR43649">
    <property type="entry name" value="ARABINOSE-BINDING PROTEIN-RELATED"/>
    <property type="match status" value="1"/>
</dbReference>
<feature type="chain" id="PRO_5039396277" evidence="1">
    <location>
        <begin position="25"/>
        <end position="533"/>
    </location>
</feature>
<dbReference type="InterPro" id="IPR050490">
    <property type="entry name" value="Bact_solute-bd_prot1"/>
</dbReference>
<dbReference type="KEGG" id="pib:BBD41_08020"/>
<dbReference type="EMBL" id="CP016809">
    <property type="protein sequence ID" value="ANY76479.1"/>
    <property type="molecule type" value="Genomic_DNA"/>
</dbReference>
<dbReference type="RefSeq" id="WP_099480516.1">
    <property type="nucleotide sequence ID" value="NZ_CP016809.1"/>
</dbReference>
<feature type="signal peptide" evidence="1">
    <location>
        <begin position="1"/>
        <end position="24"/>
    </location>
</feature>
<evidence type="ECO:0000313" key="2">
    <source>
        <dbReference type="EMBL" id="ANY76479.1"/>
    </source>
</evidence>
<dbReference type="SUPFAM" id="SSF53850">
    <property type="entry name" value="Periplasmic binding protein-like II"/>
    <property type="match status" value="1"/>
</dbReference>
<dbReference type="Gene3D" id="3.40.190.10">
    <property type="entry name" value="Periplasmic binding protein-like II"/>
    <property type="match status" value="2"/>
</dbReference>
<name>A0A1B2E964_9BACL</name>
<dbReference type="PROSITE" id="PS51257">
    <property type="entry name" value="PROKAR_LIPOPROTEIN"/>
    <property type="match status" value="1"/>
</dbReference>
<gene>
    <name evidence="2" type="ORF">BBD41_08020</name>
</gene>
<dbReference type="InterPro" id="IPR006059">
    <property type="entry name" value="SBP"/>
</dbReference>
<dbReference type="Pfam" id="PF13416">
    <property type="entry name" value="SBP_bac_8"/>
    <property type="match status" value="1"/>
</dbReference>
<keyword evidence="1" id="KW-0732">Signal</keyword>
<dbReference type="PANTHER" id="PTHR43649:SF12">
    <property type="entry name" value="DIACETYLCHITOBIOSE BINDING PROTEIN DASA"/>
    <property type="match status" value="1"/>
</dbReference>
<dbReference type="AlphaFoldDB" id="A0A1B2E964"/>
<evidence type="ECO:0000256" key="1">
    <source>
        <dbReference type="SAM" id="SignalP"/>
    </source>
</evidence>